<keyword evidence="3" id="KW-0560">Oxidoreductase</keyword>
<dbReference type="PANTHER" id="PTHR43110:SF1">
    <property type="entry name" value="THIOL PEROXIDASE"/>
    <property type="match status" value="1"/>
</dbReference>
<dbReference type="Gene3D" id="3.40.30.10">
    <property type="entry name" value="Glutaredoxin"/>
    <property type="match status" value="1"/>
</dbReference>
<dbReference type="PANTHER" id="PTHR43110">
    <property type="entry name" value="THIOL PEROXIDASE"/>
    <property type="match status" value="1"/>
</dbReference>
<dbReference type="NCBIfam" id="NF001808">
    <property type="entry name" value="PRK00522.1"/>
    <property type="match status" value="1"/>
</dbReference>
<dbReference type="OrthoDB" id="9781543at2"/>
<keyword evidence="4" id="KW-1015">Disulfide bond</keyword>
<dbReference type="RefSeq" id="WP_026657205.1">
    <property type="nucleotide sequence ID" value="NC_022538.1"/>
</dbReference>
<proteinExistence type="predicted"/>
<dbReference type="CDD" id="cd03014">
    <property type="entry name" value="PRX_Atyp2cys"/>
    <property type="match status" value="1"/>
</dbReference>
<keyword evidence="1" id="KW-0575">Peroxidase</keyword>
<keyword evidence="2" id="KW-0049">Antioxidant</keyword>
<dbReference type="InterPro" id="IPR002065">
    <property type="entry name" value="TPX"/>
</dbReference>
<dbReference type="AlphaFoldDB" id="U4KKD8"/>
<dbReference type="InterPro" id="IPR013740">
    <property type="entry name" value="Redoxin"/>
</dbReference>
<accession>U4KKD8</accession>
<reference evidence="7 8" key="1">
    <citation type="journal article" date="2013" name="J. Mol. Microbiol. Biotechnol.">
        <title>Analysis of the Complete Genomes of Acholeplasma brassicae , A. palmae and A. laidlawii and Their Comparison to the Obligate Parasites from ' Candidatus Phytoplasma'.</title>
        <authorList>
            <person name="Kube M."/>
            <person name="Siewert C."/>
            <person name="Migdoll A.M."/>
            <person name="Duduk B."/>
            <person name="Holz S."/>
            <person name="Rabus R."/>
            <person name="Seemuller E."/>
            <person name="Mitrovic J."/>
            <person name="Muller I."/>
            <person name="Buttner C."/>
            <person name="Reinhardt R."/>
        </authorList>
    </citation>
    <scope>NUCLEOTIDE SEQUENCE [LARGE SCALE GENOMIC DNA]</scope>
    <source>
        <strain evidence="7 8">J233</strain>
    </source>
</reference>
<evidence type="ECO:0000313" key="7">
    <source>
        <dbReference type="EMBL" id="CCV64052.1"/>
    </source>
</evidence>
<dbReference type="HOGENOM" id="CLU_042529_12_0_14"/>
<evidence type="ECO:0000256" key="1">
    <source>
        <dbReference type="ARBA" id="ARBA00022559"/>
    </source>
</evidence>
<gene>
    <name evidence="7" type="ORF">BN85404750</name>
</gene>
<evidence type="ECO:0000256" key="2">
    <source>
        <dbReference type="ARBA" id="ARBA00022862"/>
    </source>
</evidence>
<sequence>MKTFKGKKITVLGSVKAVGDIAPDFTVLNSELEPASLSDYKEKYIVLNVVPSLDTSVCDLQTRTVNQELADNKDTLVLTISNDLPFAQSRWCGNSGIDNVITLSDYKDLDFANKYGVLIEENRLLARAIFVLNEKREIIYLEYLDEMGKHPNYDSLIEFMKNLPEA</sequence>
<dbReference type="InterPro" id="IPR013766">
    <property type="entry name" value="Thioredoxin_domain"/>
</dbReference>
<keyword evidence="5" id="KW-0676">Redox-active center</keyword>
<evidence type="ECO:0000259" key="6">
    <source>
        <dbReference type="PROSITE" id="PS51352"/>
    </source>
</evidence>
<feature type="domain" description="Thioredoxin" evidence="6">
    <location>
        <begin position="16"/>
        <end position="165"/>
    </location>
</feature>
<dbReference type="SUPFAM" id="SSF52833">
    <property type="entry name" value="Thioredoxin-like"/>
    <property type="match status" value="1"/>
</dbReference>
<evidence type="ECO:0000313" key="8">
    <source>
        <dbReference type="Proteomes" id="UP000032740"/>
    </source>
</evidence>
<name>U4KKD8_ALTPJ</name>
<organism evidence="7 8">
    <name type="scientific">Alteracholeplasma palmae (strain ATCC 49389 / J233)</name>
    <name type="common">Acholeplasma palmae</name>
    <dbReference type="NCBI Taxonomy" id="1318466"/>
    <lineage>
        <taxon>Bacteria</taxon>
        <taxon>Bacillati</taxon>
        <taxon>Mycoplasmatota</taxon>
        <taxon>Mollicutes</taxon>
        <taxon>Acholeplasmatales</taxon>
        <taxon>Acholeplasmataceae</taxon>
        <taxon>Acholeplasma</taxon>
    </lineage>
</organism>
<dbReference type="PROSITE" id="PS51352">
    <property type="entry name" value="THIOREDOXIN_2"/>
    <property type="match status" value="1"/>
</dbReference>
<evidence type="ECO:0000256" key="3">
    <source>
        <dbReference type="ARBA" id="ARBA00023002"/>
    </source>
</evidence>
<dbReference type="InterPro" id="IPR050455">
    <property type="entry name" value="Tpx_Peroxidase_subfamily"/>
</dbReference>
<dbReference type="InterPro" id="IPR036249">
    <property type="entry name" value="Thioredoxin-like_sf"/>
</dbReference>
<dbReference type="EMBL" id="FO681347">
    <property type="protein sequence ID" value="CCV64052.1"/>
    <property type="molecule type" value="Genomic_DNA"/>
</dbReference>
<dbReference type="PROSITE" id="PS01265">
    <property type="entry name" value="TPX"/>
    <property type="match status" value="1"/>
</dbReference>
<dbReference type="Pfam" id="PF08534">
    <property type="entry name" value="Redoxin"/>
    <property type="match status" value="1"/>
</dbReference>
<protein>
    <submittedName>
        <fullName evidence="7">Similar to peroxiredoxin</fullName>
    </submittedName>
</protein>
<dbReference type="STRING" id="1318466.BN85404750"/>
<keyword evidence="8" id="KW-1185">Reference proteome</keyword>
<evidence type="ECO:0000256" key="5">
    <source>
        <dbReference type="ARBA" id="ARBA00023284"/>
    </source>
</evidence>
<dbReference type="Proteomes" id="UP000032740">
    <property type="component" value="Chromosome"/>
</dbReference>
<evidence type="ECO:0000256" key="4">
    <source>
        <dbReference type="ARBA" id="ARBA00023157"/>
    </source>
</evidence>
<dbReference type="GO" id="GO:0008379">
    <property type="term" value="F:thioredoxin peroxidase activity"/>
    <property type="evidence" value="ECO:0007669"/>
    <property type="project" value="InterPro"/>
</dbReference>
<dbReference type="KEGG" id="apal:BN85404750"/>
<dbReference type="InterPro" id="IPR018219">
    <property type="entry name" value="Tpx_CS"/>
</dbReference>